<evidence type="ECO:0000313" key="3">
    <source>
        <dbReference type="Proteomes" id="UP000887229"/>
    </source>
</evidence>
<keyword evidence="1" id="KW-0812">Transmembrane</keyword>
<comment type="caution">
    <text evidence="2">The sequence shown here is derived from an EMBL/GenBank/DDBJ whole genome shotgun (WGS) entry which is preliminary data.</text>
</comment>
<dbReference type="AlphaFoldDB" id="A0A9P8CTB6"/>
<evidence type="ECO:0008006" key="4">
    <source>
        <dbReference type="Google" id="ProtNLM"/>
    </source>
</evidence>
<dbReference type="PANTHER" id="PTHR39470">
    <property type="entry name" value="CHROMOSOME 10, WHOLE GENOME SHOTGUN SEQUENCE"/>
    <property type="match status" value="1"/>
</dbReference>
<dbReference type="Proteomes" id="UP000887229">
    <property type="component" value="Unassembled WGS sequence"/>
</dbReference>
<feature type="transmembrane region" description="Helical" evidence="1">
    <location>
        <begin position="224"/>
        <end position="243"/>
    </location>
</feature>
<reference evidence="2" key="1">
    <citation type="journal article" date="2021" name="IMA Fungus">
        <title>Genomic characterization of three marine fungi, including Emericellopsis atlantica sp. nov. with signatures of a generalist lifestyle and marine biomass degradation.</title>
        <authorList>
            <person name="Hagestad O.C."/>
            <person name="Hou L."/>
            <person name="Andersen J.H."/>
            <person name="Hansen E.H."/>
            <person name="Altermark B."/>
            <person name="Li C."/>
            <person name="Kuhnert E."/>
            <person name="Cox R.J."/>
            <person name="Crous P.W."/>
            <person name="Spatafora J.W."/>
            <person name="Lail K."/>
            <person name="Amirebrahimi M."/>
            <person name="Lipzen A."/>
            <person name="Pangilinan J."/>
            <person name="Andreopoulos W."/>
            <person name="Hayes R.D."/>
            <person name="Ng V."/>
            <person name="Grigoriev I.V."/>
            <person name="Jackson S.A."/>
            <person name="Sutton T.D.S."/>
            <person name="Dobson A.D.W."/>
            <person name="Rama T."/>
        </authorList>
    </citation>
    <scope>NUCLEOTIDE SEQUENCE</scope>
    <source>
        <strain evidence="2">TS7</strain>
    </source>
</reference>
<keyword evidence="1" id="KW-0472">Membrane</keyword>
<feature type="transmembrane region" description="Helical" evidence="1">
    <location>
        <begin position="12"/>
        <end position="30"/>
    </location>
</feature>
<dbReference type="OrthoDB" id="4218123at2759"/>
<dbReference type="RefSeq" id="XP_046120575.1">
    <property type="nucleotide sequence ID" value="XM_046260080.1"/>
</dbReference>
<keyword evidence="3" id="KW-1185">Reference proteome</keyword>
<gene>
    <name evidence="2" type="ORF">F5Z01DRAFT_481283</name>
</gene>
<keyword evidence="1" id="KW-1133">Transmembrane helix</keyword>
<accession>A0A9P8CTB6</accession>
<dbReference type="PANTHER" id="PTHR39470:SF1">
    <property type="entry name" value="CHORISMATE SYNTHASE PROTEIN"/>
    <property type="match status" value="1"/>
</dbReference>
<evidence type="ECO:0000313" key="2">
    <source>
        <dbReference type="EMBL" id="KAG9256651.1"/>
    </source>
</evidence>
<feature type="transmembrane region" description="Helical" evidence="1">
    <location>
        <begin position="144"/>
        <end position="167"/>
    </location>
</feature>
<proteinExistence type="predicted"/>
<feature type="transmembrane region" description="Helical" evidence="1">
    <location>
        <begin position="42"/>
        <end position="63"/>
    </location>
</feature>
<name>A0A9P8CTB6_9HYPO</name>
<sequence>MAISWDSIRSFLLLVGPILIPKLLAFYRASKNSRNRALPIQSIPVNVSVALTLLASLTILYLAKTIPYFAPENVFSKTDSRLQIPVDVLFTRIASSRPNETLTAADHVLRSKFINLESRLLYLQFGPDVLSECPFCNSDEPRSYFYYAIPAIIWPHIANTVAIAAVTSPTLTGRHGAQWRTYATIASGVLGALEVYLVSSYNYQLNSRALRLHQLDMFFWDMRTYRYAALAVLNAGLAYVLFLSSTNRAFGTPPSPAERVETANRALGAARGKLNALGIIRNTTVRDDDLRTRVQHYWAHEVRLMGEVMEEREVVEGVNDALSNRIKIEDISRDAEMYAQSVLQPLEIKKEEQS</sequence>
<organism evidence="2 3">
    <name type="scientific">Emericellopsis atlantica</name>
    <dbReference type="NCBI Taxonomy" id="2614577"/>
    <lineage>
        <taxon>Eukaryota</taxon>
        <taxon>Fungi</taxon>
        <taxon>Dikarya</taxon>
        <taxon>Ascomycota</taxon>
        <taxon>Pezizomycotina</taxon>
        <taxon>Sordariomycetes</taxon>
        <taxon>Hypocreomycetidae</taxon>
        <taxon>Hypocreales</taxon>
        <taxon>Bionectriaceae</taxon>
        <taxon>Emericellopsis</taxon>
    </lineage>
</organism>
<feature type="transmembrane region" description="Helical" evidence="1">
    <location>
        <begin position="179"/>
        <end position="204"/>
    </location>
</feature>
<evidence type="ECO:0000256" key="1">
    <source>
        <dbReference type="SAM" id="Phobius"/>
    </source>
</evidence>
<dbReference type="EMBL" id="MU251247">
    <property type="protein sequence ID" value="KAG9256651.1"/>
    <property type="molecule type" value="Genomic_DNA"/>
</dbReference>
<protein>
    <recommendedName>
        <fullName evidence="4">Chorismate synthase protein</fullName>
    </recommendedName>
</protein>
<dbReference type="GeneID" id="70290983"/>